<dbReference type="EMBL" id="JACXYU010000004">
    <property type="protein sequence ID" value="MBD3932179.1"/>
    <property type="molecule type" value="Genomic_DNA"/>
</dbReference>
<accession>A0A927F0U8</accession>
<dbReference type="PIRSF" id="PIRSF026631">
    <property type="entry name" value="UCP026631"/>
    <property type="match status" value="1"/>
</dbReference>
<dbReference type="PANTHER" id="PTHR34473:SF2">
    <property type="entry name" value="UPF0699 TRANSMEMBRANE PROTEIN YDBT"/>
    <property type="match status" value="1"/>
</dbReference>
<dbReference type="PANTHER" id="PTHR34473">
    <property type="entry name" value="UPF0699 TRANSMEMBRANE PROTEIN YDBS"/>
    <property type="match status" value="1"/>
</dbReference>
<keyword evidence="5" id="KW-1185">Reference proteome</keyword>
<dbReference type="Proteomes" id="UP000632289">
    <property type="component" value="Unassembled WGS sequence"/>
</dbReference>
<feature type="region of interest" description="Disordered" evidence="1">
    <location>
        <begin position="1"/>
        <end position="33"/>
    </location>
</feature>
<keyword evidence="2" id="KW-0472">Membrane</keyword>
<feature type="domain" description="YdbS-like PH" evidence="3">
    <location>
        <begin position="372"/>
        <end position="438"/>
    </location>
</feature>
<dbReference type="InterPro" id="IPR014529">
    <property type="entry name" value="UCP026631"/>
</dbReference>
<gene>
    <name evidence="4" type="ORF">IF129_11530</name>
</gene>
<feature type="domain" description="YdbS-like PH" evidence="3">
    <location>
        <begin position="93"/>
        <end position="170"/>
    </location>
</feature>
<name>A0A927F0U8_9ACTN</name>
<dbReference type="Pfam" id="PF03703">
    <property type="entry name" value="bPH_2"/>
    <property type="match status" value="3"/>
</dbReference>
<organism evidence="4 5">
    <name type="scientific">Streptomyces chumphonensis</name>
    <dbReference type="NCBI Taxonomy" id="1214925"/>
    <lineage>
        <taxon>Bacteria</taxon>
        <taxon>Bacillati</taxon>
        <taxon>Actinomycetota</taxon>
        <taxon>Actinomycetes</taxon>
        <taxon>Kitasatosporales</taxon>
        <taxon>Streptomycetaceae</taxon>
        <taxon>Streptomyces</taxon>
    </lineage>
</organism>
<evidence type="ECO:0000256" key="1">
    <source>
        <dbReference type="SAM" id="MobiDB-lite"/>
    </source>
</evidence>
<evidence type="ECO:0000313" key="5">
    <source>
        <dbReference type="Proteomes" id="UP000632289"/>
    </source>
</evidence>
<evidence type="ECO:0000256" key="2">
    <source>
        <dbReference type="SAM" id="Phobius"/>
    </source>
</evidence>
<dbReference type="AlphaFoldDB" id="A0A927F0U8"/>
<feature type="transmembrane region" description="Helical" evidence="2">
    <location>
        <begin position="234"/>
        <end position="256"/>
    </location>
</feature>
<dbReference type="InterPro" id="IPR005182">
    <property type="entry name" value="YdbS-like_PH"/>
</dbReference>
<feature type="transmembrane region" description="Helical" evidence="2">
    <location>
        <begin position="202"/>
        <end position="228"/>
    </location>
</feature>
<evidence type="ECO:0000259" key="3">
    <source>
        <dbReference type="Pfam" id="PF03703"/>
    </source>
</evidence>
<comment type="caution">
    <text evidence="4">The sequence shown here is derived from an EMBL/GenBank/DDBJ whole genome shotgun (WGS) entry which is preliminary data.</text>
</comment>
<proteinExistence type="predicted"/>
<keyword evidence="2" id="KW-0812">Transmembrane</keyword>
<keyword evidence="2" id="KW-1133">Transmembrane helix</keyword>
<feature type="domain" description="YdbS-like PH" evidence="3">
    <location>
        <begin position="263"/>
        <end position="335"/>
    </location>
</feature>
<reference evidence="4" key="1">
    <citation type="submission" date="2020-09" db="EMBL/GenBank/DDBJ databases">
        <title>Secondary metabolite and genome analysis of marine Streptomyces chumphonensis KK1-2T.</title>
        <authorList>
            <person name="Phongsopitanun W."/>
            <person name="Kanchanasin P."/>
            <person name="Pittayakhajonwut P."/>
            <person name="Suwanborirux K."/>
            <person name="Tanasupawat S."/>
        </authorList>
    </citation>
    <scope>NUCLEOTIDE SEQUENCE</scope>
    <source>
        <strain evidence="4">KK1-2</strain>
    </source>
</reference>
<sequence>MGGPVSTDREPEGPDGPDRPDGPERDAAPQEGRRLHPITPWRRAWAPIAALVVFSVQDYQRTRAWAEELTLGWLALAFAVVVPLAAGYGFVSWWVTHYAVTDTELRIRTGVLFRRVAHIRLDRIQAVDVSRPLLARVAGVAKLKLDVVGTNEKDELAFLGEADAVALRAELLARAAGIAPDAAPEAGEAPERVLLRVPPGMLTVALLLMGSGWGFLAALVVVPGFLWWASGSPAAALAAAVPMVGGAWMATVGRYLSEYDWKVAESPDGVRVDHGLLNREHATVPPGRVQAVRISEPLLWRRRGWVRVELAVAGNGGDTLLLPVAERAVAARVLATVLPGVDVAAAVAAARPVARRARFAVPVWWHGYAHGVTDAVFVTRHGRLRRVLELVPHAKVQSVRRTQGPWERRLGLADVHVDHGANGSVVARLRDAEEAEAVVVAQAERSRTGRRTARPERWLT</sequence>
<protein>
    <submittedName>
        <fullName evidence="4">PH domain-containing protein</fullName>
    </submittedName>
</protein>
<feature type="transmembrane region" description="Helical" evidence="2">
    <location>
        <begin position="71"/>
        <end position="96"/>
    </location>
</feature>
<feature type="compositionally biased region" description="Basic and acidic residues" evidence="1">
    <location>
        <begin position="7"/>
        <end position="33"/>
    </location>
</feature>
<evidence type="ECO:0000313" key="4">
    <source>
        <dbReference type="EMBL" id="MBD3932179.1"/>
    </source>
</evidence>